<evidence type="ECO:0000313" key="2">
    <source>
        <dbReference type="Proteomes" id="UP001463665"/>
    </source>
</evidence>
<dbReference type="EMBL" id="CP154834">
    <property type="protein sequence ID" value="XAO74419.1"/>
    <property type="molecule type" value="Genomic_DNA"/>
</dbReference>
<dbReference type="Proteomes" id="UP001463665">
    <property type="component" value="Chromosome"/>
</dbReference>
<dbReference type="AlphaFoldDB" id="A0AAU6WNL1"/>
<name>A0AAU6WNL1_9FLAO</name>
<organism evidence="1 2">
    <name type="scientific">Chryseobacterium endophyticum</name>
    <dbReference type="NCBI Taxonomy" id="1854762"/>
    <lineage>
        <taxon>Bacteria</taxon>
        <taxon>Pseudomonadati</taxon>
        <taxon>Bacteroidota</taxon>
        <taxon>Flavobacteriia</taxon>
        <taxon>Flavobacteriales</taxon>
        <taxon>Weeksellaceae</taxon>
        <taxon>Chryseobacterium group</taxon>
        <taxon>Chryseobacterium</taxon>
    </lineage>
</organism>
<evidence type="ECO:0000313" key="1">
    <source>
        <dbReference type="EMBL" id="XAO74419.1"/>
    </source>
</evidence>
<proteinExistence type="predicted"/>
<sequence>MKDRVTALRLPKNDPKVNKIKVTGLKLPPTALPKADKLVEMRRKYEAYLKYETDGHYSTVYLVCLMLGMDKKFAQVLAKATEAPDTTVHDELRFELNDTWGHPFGPQQKIHSLTGGFHGIEEFFTAIKFLYTPNDKIEELGKLLHRFGDTYAHTKIDNLKPDDIKEHINLEKVDDETIKKYIESWQVGSEQTLKSKVEPWVTFFNYYMREYGIDFLENESKQKIIFQGKTLKEALKDIYMPKGTSDFIMYGKDGYTGEHAFADGGYPDMIYLRPNWYFIYVQNLAWLIANKYNLEYSKLDLSLFNKMLDFLKRNQKEKPSMKGIIDYEIAKFLGKKEIYIPVYYANSPRILASVDGIKTNYLQIAKNVLELTKKYIVEQGVPSNNIMVEEINNWINPKINRGGFYVTEAFKIILK</sequence>
<dbReference type="RefSeq" id="WP_294239526.1">
    <property type="nucleotide sequence ID" value="NZ_CP154834.1"/>
</dbReference>
<protein>
    <submittedName>
        <fullName evidence="1">Uncharacterized protein</fullName>
    </submittedName>
</protein>
<gene>
    <name evidence="1" type="ORF">AAFP95_22965</name>
</gene>
<reference evidence="1 2" key="1">
    <citation type="submission" date="2024-04" db="EMBL/GenBank/DDBJ databases">
        <title>Genome sequencing and assembly of rice foliar adapted Chryseobacterium endophyticum OsEnb-ALM-A6.</title>
        <authorList>
            <person name="Kumar S."/>
            <person name="Javed M."/>
            <person name="Chouhan V."/>
            <person name="Charishma K."/>
            <person name="Patel A."/>
            <person name="Kumar M."/>
            <person name="Sahu K.P."/>
            <person name="Kumar A."/>
        </authorList>
    </citation>
    <scope>NUCLEOTIDE SEQUENCE [LARGE SCALE GENOMIC DNA]</scope>
    <source>
        <strain evidence="1 2">OsEnb-ALM-A6</strain>
    </source>
</reference>
<accession>A0AAU6WNL1</accession>
<keyword evidence="2" id="KW-1185">Reference proteome</keyword>